<feature type="region of interest" description="Disordered" evidence="1">
    <location>
        <begin position="69"/>
        <end position="115"/>
    </location>
</feature>
<dbReference type="KEGG" id="vg:23462133"/>
<evidence type="ECO:0000313" key="3">
    <source>
        <dbReference type="Proteomes" id="UP000202511"/>
    </source>
</evidence>
<dbReference type="Proteomes" id="UP000202511">
    <property type="component" value="Segment"/>
</dbReference>
<dbReference type="GeneID" id="23462133"/>
<sequence>MQTPIFFLCSFFHSTNEMFWSPGGPFVAARRRVACRPNAVNTLKRKNVKEGNQRPFDNKKRAPYGVFKQNRWNSMDGPHEGVAPHDPIIRGHTDGNVIGSAADPTREDDVDADSSENCIDEMDEEEHECLPVPK</sequence>
<reference evidence="2 3" key="1">
    <citation type="journal article" date="2015" name="Parasitol. Res.">
        <title>Viruses in close associations with free-living amoebae.</title>
        <authorList>
            <person name="Scheid P."/>
        </authorList>
    </citation>
    <scope>NUCLEOTIDE SEQUENCE [LARGE SCALE GENOMIC DNA]</scope>
    <source>
        <strain evidence="2">KlaHel</strain>
    </source>
</reference>
<dbReference type="EMBL" id="KP136319">
    <property type="protein sequence ID" value="AJF97216.1"/>
    <property type="molecule type" value="Genomic_DNA"/>
</dbReference>
<evidence type="ECO:0000313" key="2">
    <source>
        <dbReference type="EMBL" id="AJF97216.1"/>
    </source>
</evidence>
<feature type="compositionally biased region" description="Acidic residues" evidence="1">
    <location>
        <begin position="106"/>
        <end position="115"/>
    </location>
</feature>
<evidence type="ECO:0000256" key="1">
    <source>
        <dbReference type="SAM" id="MobiDB-lite"/>
    </source>
</evidence>
<protein>
    <submittedName>
        <fullName evidence="2">Uncharacterized protein</fullName>
    </submittedName>
</protein>
<name>A0A0B5J8V8_9VIRU</name>
<feature type="compositionally biased region" description="Basic and acidic residues" evidence="1">
    <location>
        <begin position="77"/>
        <end position="93"/>
    </location>
</feature>
<accession>A0A0B5J8V8</accession>
<dbReference type="RefSeq" id="YP_009119451.1">
    <property type="nucleotide sequence ID" value="NC_026440.1"/>
</dbReference>
<organism evidence="2 3">
    <name type="scientific">Pandoravirus inopinatum</name>
    <dbReference type="NCBI Taxonomy" id="1605721"/>
    <lineage>
        <taxon>Viruses</taxon>
        <taxon>Pandoravirus</taxon>
    </lineage>
</organism>
<proteinExistence type="predicted"/>